<feature type="region of interest" description="Disordered" evidence="6">
    <location>
        <begin position="1"/>
        <end position="22"/>
    </location>
</feature>
<dbReference type="VEuPathDB" id="FungiDB:PV10_00625"/>
<dbReference type="GO" id="GO:0005634">
    <property type="term" value="C:nucleus"/>
    <property type="evidence" value="ECO:0007669"/>
    <property type="project" value="TreeGrafter"/>
</dbReference>
<dbReference type="PROSITE" id="PS00463">
    <property type="entry name" value="ZN2_CY6_FUNGAL_1"/>
    <property type="match status" value="1"/>
</dbReference>
<dbReference type="GO" id="GO:0006351">
    <property type="term" value="P:DNA-templated transcription"/>
    <property type="evidence" value="ECO:0007669"/>
    <property type="project" value="InterPro"/>
</dbReference>
<sequence>MKKRLAIMTGHQEDSVPSKRPKVQLAPLPNRQHSPVVSKVRKKTLEACQKCREKRIKCNGHWPCDSCCSKGYECSLRPALHDDPVELTEVMNQVLSRLRRVEDFIQQQGQGTPSVGIEGRPGVAPIKRTVSSVTEFNRQTGCFEYYGETSSFVVASSLGKRLNRLNEDDSSVSASRVNNPEQGPLTEDRRPSIGVPGLQTLLDAYDYVMPLNTPVRRYRSLQQDVADRHLDNFFATIHVYLPVFDVSAFRAKYSRLRELFGSNLLHAPNGDSQGQQQSLCLLYAVLALGALYAADEDSSSWASWYFSEAQELLGRLYDAVNLQLVQAAMFMGAYAQHALKPNLAYNLAGTATRMAFSIGLNLDPTLASHNWDGEEGRRTWWMLFIEEVELSVDSGRPMSIRKSDILVQYPSELQSQPPQYQMSDFIRHLAGVAQITRDILKFVVTSTRPVGADPSWEAKIHKFHHLLVQWRSQLPIEIKFEDGGLDEDLVLPNSWTSRHRSSLLVHYNLALVVLHRFSLMSPEISPSEDLTRTSQSFCIDAAGAIILHIHGLFQVAPNLRRWRYYCYYCLQATLVLLIKLVDEPLAEQNRSIVAKCHLSIVIFKQIELKVAQRCAELVVSVLNSRQKQQTSEGIPEQRAPEPSQPEFGPSDPALASQQVATQVPTKEAQYGIIESATDEFSAASCPDLTFSGTELDFSVDDELWNDFVKSGMHTRPFESWMNILNDQEAL</sequence>
<dbReference type="OrthoDB" id="3266505at2759"/>
<evidence type="ECO:0000259" key="7">
    <source>
        <dbReference type="PROSITE" id="PS50048"/>
    </source>
</evidence>
<keyword evidence="3" id="KW-0238">DNA-binding</keyword>
<feature type="region of interest" description="Disordered" evidence="6">
    <location>
        <begin position="168"/>
        <end position="192"/>
    </location>
</feature>
<dbReference type="InterPro" id="IPR007219">
    <property type="entry name" value="XnlR_reg_dom"/>
</dbReference>
<reference evidence="8 9" key="1">
    <citation type="submission" date="2015-01" db="EMBL/GenBank/DDBJ databases">
        <title>The Genome Sequence of Exophiala mesophila CBS40295.</title>
        <authorList>
            <consortium name="The Broad Institute Genomics Platform"/>
            <person name="Cuomo C."/>
            <person name="de Hoog S."/>
            <person name="Gorbushina A."/>
            <person name="Stielow B."/>
            <person name="Teixiera M."/>
            <person name="Abouelleil A."/>
            <person name="Chapman S.B."/>
            <person name="Priest M."/>
            <person name="Young S.K."/>
            <person name="Wortman J."/>
            <person name="Nusbaum C."/>
            <person name="Birren B."/>
        </authorList>
    </citation>
    <scope>NUCLEOTIDE SEQUENCE [LARGE SCALE GENOMIC DNA]</scope>
    <source>
        <strain evidence="8 9">CBS 40295</strain>
    </source>
</reference>
<proteinExistence type="predicted"/>
<dbReference type="PANTHER" id="PTHR47424">
    <property type="entry name" value="REGULATORY PROTEIN GAL4"/>
    <property type="match status" value="1"/>
</dbReference>
<evidence type="ECO:0000313" key="9">
    <source>
        <dbReference type="Proteomes" id="UP000054302"/>
    </source>
</evidence>
<dbReference type="EMBL" id="KN847520">
    <property type="protein sequence ID" value="KIV96809.1"/>
    <property type="molecule type" value="Genomic_DNA"/>
</dbReference>
<evidence type="ECO:0000256" key="2">
    <source>
        <dbReference type="ARBA" id="ARBA00023015"/>
    </source>
</evidence>
<gene>
    <name evidence="8" type="ORF">PV10_00625</name>
</gene>
<organism evidence="8 9">
    <name type="scientific">Exophiala mesophila</name>
    <name type="common">Black yeast-like fungus</name>
    <dbReference type="NCBI Taxonomy" id="212818"/>
    <lineage>
        <taxon>Eukaryota</taxon>
        <taxon>Fungi</taxon>
        <taxon>Dikarya</taxon>
        <taxon>Ascomycota</taxon>
        <taxon>Pezizomycotina</taxon>
        <taxon>Eurotiomycetes</taxon>
        <taxon>Chaetothyriomycetidae</taxon>
        <taxon>Chaetothyriales</taxon>
        <taxon>Herpotrichiellaceae</taxon>
        <taxon>Exophiala</taxon>
    </lineage>
</organism>
<evidence type="ECO:0000256" key="1">
    <source>
        <dbReference type="ARBA" id="ARBA00022723"/>
    </source>
</evidence>
<dbReference type="InterPro" id="IPR051127">
    <property type="entry name" value="Fungal_SecMet_Regulators"/>
</dbReference>
<feature type="compositionally biased region" description="Polar residues" evidence="6">
    <location>
        <begin position="171"/>
        <end position="181"/>
    </location>
</feature>
<keyword evidence="9" id="KW-1185">Reference proteome</keyword>
<dbReference type="GO" id="GO:0008270">
    <property type="term" value="F:zinc ion binding"/>
    <property type="evidence" value="ECO:0007669"/>
    <property type="project" value="InterPro"/>
</dbReference>
<dbReference type="PROSITE" id="PS50048">
    <property type="entry name" value="ZN2_CY6_FUNGAL_2"/>
    <property type="match status" value="1"/>
</dbReference>
<dbReference type="OMA" id="ITRACER"/>
<evidence type="ECO:0000256" key="3">
    <source>
        <dbReference type="ARBA" id="ARBA00023125"/>
    </source>
</evidence>
<dbReference type="AlphaFoldDB" id="A0A0D1ZSA4"/>
<dbReference type="SMART" id="SM00906">
    <property type="entry name" value="Fungal_trans"/>
    <property type="match status" value="1"/>
</dbReference>
<dbReference type="InterPro" id="IPR001138">
    <property type="entry name" value="Zn2Cys6_DnaBD"/>
</dbReference>
<keyword evidence="5" id="KW-0539">Nucleus</keyword>
<feature type="domain" description="Zn(2)-C6 fungal-type" evidence="7">
    <location>
        <begin position="47"/>
        <end position="76"/>
    </location>
</feature>
<dbReference type="InterPro" id="IPR036864">
    <property type="entry name" value="Zn2-C6_fun-type_DNA-bd_sf"/>
</dbReference>
<dbReference type="CDD" id="cd00067">
    <property type="entry name" value="GAL4"/>
    <property type="match status" value="1"/>
</dbReference>
<keyword evidence="4" id="KW-0804">Transcription</keyword>
<evidence type="ECO:0000256" key="5">
    <source>
        <dbReference type="ARBA" id="ARBA00023242"/>
    </source>
</evidence>
<dbReference type="CDD" id="cd12148">
    <property type="entry name" value="fungal_TF_MHR"/>
    <property type="match status" value="1"/>
</dbReference>
<keyword evidence="2" id="KW-0805">Transcription regulation</keyword>
<evidence type="ECO:0000256" key="4">
    <source>
        <dbReference type="ARBA" id="ARBA00023163"/>
    </source>
</evidence>
<evidence type="ECO:0000256" key="6">
    <source>
        <dbReference type="SAM" id="MobiDB-lite"/>
    </source>
</evidence>
<dbReference type="HOGENOM" id="CLU_019316_0_0_1"/>
<dbReference type="PANTHER" id="PTHR47424:SF3">
    <property type="entry name" value="REGULATORY PROTEIN GAL4"/>
    <property type="match status" value="1"/>
</dbReference>
<evidence type="ECO:0000313" key="8">
    <source>
        <dbReference type="EMBL" id="KIV96809.1"/>
    </source>
</evidence>
<dbReference type="GO" id="GO:0000981">
    <property type="term" value="F:DNA-binding transcription factor activity, RNA polymerase II-specific"/>
    <property type="evidence" value="ECO:0007669"/>
    <property type="project" value="InterPro"/>
</dbReference>
<dbReference type="Pfam" id="PF00172">
    <property type="entry name" value="Zn_clus"/>
    <property type="match status" value="1"/>
</dbReference>
<keyword evidence="1" id="KW-0479">Metal-binding</keyword>
<dbReference type="Gene3D" id="4.10.240.10">
    <property type="entry name" value="Zn(2)-C6 fungal-type DNA-binding domain"/>
    <property type="match status" value="1"/>
</dbReference>
<dbReference type="SUPFAM" id="SSF57701">
    <property type="entry name" value="Zn2/Cys6 DNA-binding domain"/>
    <property type="match status" value="1"/>
</dbReference>
<dbReference type="GeneID" id="27318470"/>
<dbReference type="GO" id="GO:0000978">
    <property type="term" value="F:RNA polymerase II cis-regulatory region sequence-specific DNA binding"/>
    <property type="evidence" value="ECO:0007669"/>
    <property type="project" value="TreeGrafter"/>
</dbReference>
<dbReference type="Proteomes" id="UP000054302">
    <property type="component" value="Unassembled WGS sequence"/>
</dbReference>
<dbReference type="RefSeq" id="XP_016228383.1">
    <property type="nucleotide sequence ID" value="XM_016364734.1"/>
</dbReference>
<accession>A0A0D1ZSA4</accession>
<dbReference type="STRING" id="212818.A0A0D1ZSA4"/>
<dbReference type="GO" id="GO:0000435">
    <property type="term" value="P:positive regulation of transcription from RNA polymerase II promoter by galactose"/>
    <property type="evidence" value="ECO:0007669"/>
    <property type="project" value="TreeGrafter"/>
</dbReference>
<name>A0A0D1ZSA4_EXOME</name>
<protein>
    <recommendedName>
        <fullName evidence="7">Zn(2)-C6 fungal-type domain-containing protein</fullName>
    </recommendedName>
</protein>
<feature type="region of interest" description="Disordered" evidence="6">
    <location>
        <begin position="629"/>
        <end position="658"/>
    </location>
</feature>
<dbReference type="Pfam" id="PF04082">
    <property type="entry name" value="Fungal_trans"/>
    <property type="match status" value="1"/>
</dbReference>